<evidence type="ECO:0000313" key="1">
    <source>
        <dbReference type="EMBL" id="NAS18629.1"/>
    </source>
</evidence>
<proteinExistence type="predicted"/>
<evidence type="ECO:0000313" key="2">
    <source>
        <dbReference type="Proteomes" id="UP000474042"/>
    </source>
</evidence>
<comment type="caution">
    <text evidence="1">The sequence shown here is derived from an EMBL/GenBank/DDBJ whole genome shotgun (WGS) entry which is preliminary data.</text>
</comment>
<protein>
    <submittedName>
        <fullName evidence="1">Uncharacterized protein</fullName>
    </submittedName>
</protein>
<name>A0A6L9EQ86_CLOBU</name>
<sequence>MGGGEITEKDILGEAQCKKCGNIEKWYYRATLEHVDSRVPLRAVPQNRKEIDTGETFKGGYLTCSKCKEKIYVEKI</sequence>
<gene>
    <name evidence="1" type="ORF">GND98_012310</name>
</gene>
<dbReference type="Proteomes" id="UP000474042">
    <property type="component" value="Unassembled WGS sequence"/>
</dbReference>
<accession>A0A6L9EQ86</accession>
<dbReference type="EMBL" id="WOFV02000038">
    <property type="protein sequence ID" value="NAS18629.1"/>
    <property type="molecule type" value="Genomic_DNA"/>
</dbReference>
<dbReference type="AlphaFoldDB" id="A0A6L9EQ86"/>
<reference evidence="1 2" key="1">
    <citation type="submission" date="2020-01" db="EMBL/GenBank/DDBJ databases">
        <title>Genome sequence of a 1,3-propanediol producer, Clostridium butyricum S3.</title>
        <authorList>
            <person name="Zhou J."/>
        </authorList>
    </citation>
    <scope>NUCLEOTIDE SEQUENCE [LARGE SCALE GENOMIC DNA]</scope>
    <source>
        <strain evidence="1 2">S3</strain>
    </source>
</reference>
<organism evidence="1 2">
    <name type="scientific">Clostridium butyricum</name>
    <dbReference type="NCBI Taxonomy" id="1492"/>
    <lineage>
        <taxon>Bacteria</taxon>
        <taxon>Bacillati</taxon>
        <taxon>Bacillota</taxon>
        <taxon>Clostridia</taxon>
        <taxon>Eubacteriales</taxon>
        <taxon>Clostridiaceae</taxon>
        <taxon>Clostridium</taxon>
    </lineage>
</organism>